<dbReference type="Gene3D" id="3.20.20.150">
    <property type="entry name" value="Divalent-metal-dependent TIM barrel enzymes"/>
    <property type="match status" value="1"/>
</dbReference>
<dbReference type="InterPro" id="IPR050312">
    <property type="entry name" value="IolE/XylAMocC-like"/>
</dbReference>
<name>A0ABM6QXE0_PSEO1</name>
<gene>
    <name evidence="2" type="ORF">C1C98_10845</name>
</gene>
<evidence type="ECO:0000313" key="3">
    <source>
        <dbReference type="Proteomes" id="UP000235315"/>
    </source>
</evidence>
<keyword evidence="3" id="KW-1185">Reference proteome</keyword>
<organism evidence="2 3">
    <name type="scientific">Pseudomonas ogarae (strain DSM 112162 / CECT 30235 / F113)</name>
    <dbReference type="NCBI Taxonomy" id="1114970"/>
    <lineage>
        <taxon>Bacteria</taxon>
        <taxon>Pseudomonadati</taxon>
        <taxon>Pseudomonadota</taxon>
        <taxon>Gammaproteobacteria</taxon>
        <taxon>Pseudomonadales</taxon>
        <taxon>Pseudomonadaceae</taxon>
        <taxon>Pseudomonas</taxon>
    </lineage>
</organism>
<dbReference type="Proteomes" id="UP000235315">
    <property type="component" value="Chromosome"/>
</dbReference>
<dbReference type="EMBL" id="CP025738">
    <property type="protein sequence ID" value="AUO45914.1"/>
    <property type="molecule type" value="Genomic_DNA"/>
</dbReference>
<sequence>MPTKNIELLAAYWTLAGDTYPGAPSEISPFSLQDRAQAASKAGWRGMGFVHADLLHNVDKLGISTVRNILQDNGIKHVEVEFLTDWHLDGERRAASDKMRDELLEIAGELGARSLKVAGGLFEDGPPDVPRMRETFALLCDRAQPFGVNVVIEFLPFSSVCTIDRAIAVTENVRPNGGLLVDTWHVARGGMSFDEIAKIPLELIKSIELDDANHAIVETLFNDSTHHRKLCGEGALDVPAFIQQVVNVGYRGPWGVELISAELRKLPLEVVAKRAFDTTLAQFEGIQFPN</sequence>
<evidence type="ECO:0000313" key="2">
    <source>
        <dbReference type="EMBL" id="AUO45914.1"/>
    </source>
</evidence>
<dbReference type="PANTHER" id="PTHR12110:SF48">
    <property type="entry name" value="BLL3656 PROTEIN"/>
    <property type="match status" value="1"/>
</dbReference>
<dbReference type="InterPro" id="IPR036237">
    <property type="entry name" value="Xyl_isomerase-like_sf"/>
</dbReference>
<proteinExistence type="predicted"/>
<dbReference type="GO" id="GO:0016853">
    <property type="term" value="F:isomerase activity"/>
    <property type="evidence" value="ECO:0007669"/>
    <property type="project" value="UniProtKB-KW"/>
</dbReference>
<dbReference type="RefSeq" id="WP_041475842.1">
    <property type="nucleotide sequence ID" value="NC_016830.1"/>
</dbReference>
<accession>A0ABM6QXE0</accession>
<evidence type="ECO:0000259" key="1">
    <source>
        <dbReference type="Pfam" id="PF01261"/>
    </source>
</evidence>
<dbReference type="Pfam" id="PF01261">
    <property type="entry name" value="AP_endonuc_2"/>
    <property type="match status" value="1"/>
</dbReference>
<keyword evidence="2" id="KW-0413">Isomerase</keyword>
<dbReference type="PANTHER" id="PTHR12110">
    <property type="entry name" value="HYDROXYPYRUVATE ISOMERASE"/>
    <property type="match status" value="1"/>
</dbReference>
<dbReference type="InterPro" id="IPR013022">
    <property type="entry name" value="Xyl_isomerase-like_TIM-brl"/>
</dbReference>
<dbReference type="SUPFAM" id="SSF51658">
    <property type="entry name" value="Xylose isomerase-like"/>
    <property type="match status" value="1"/>
</dbReference>
<protein>
    <submittedName>
        <fullName evidence="2">Sugar phosphate isomerase/epimerase</fullName>
    </submittedName>
</protein>
<reference evidence="2 3" key="1">
    <citation type="submission" date="2018-01" db="EMBL/GenBank/DDBJ databases">
        <title>Tropical forage species Digitaria eriantha prevents oxidative stress under low temperature conditions by the incorporation of polyhydroxybutyrate-producing endophytic bacteria.</title>
        <authorList>
            <person name="Stritzler M."/>
            <person name="Ayub N."/>
        </authorList>
    </citation>
    <scope>NUCLEOTIDE SEQUENCE [LARGE SCALE GENOMIC DNA]</scope>
    <source>
        <strain evidence="2 3">FR1</strain>
    </source>
</reference>
<feature type="domain" description="Xylose isomerase-like TIM barrel" evidence="1">
    <location>
        <begin position="37"/>
        <end position="267"/>
    </location>
</feature>